<name>A0A183BSL8_GLOPA</name>
<evidence type="ECO:0000313" key="1">
    <source>
        <dbReference type="Proteomes" id="UP000050741"/>
    </source>
</evidence>
<organism evidence="1 2">
    <name type="scientific">Globodera pallida</name>
    <name type="common">Potato cyst nematode worm</name>
    <name type="synonym">Heterodera pallida</name>
    <dbReference type="NCBI Taxonomy" id="36090"/>
    <lineage>
        <taxon>Eukaryota</taxon>
        <taxon>Metazoa</taxon>
        <taxon>Ecdysozoa</taxon>
        <taxon>Nematoda</taxon>
        <taxon>Chromadorea</taxon>
        <taxon>Rhabditida</taxon>
        <taxon>Tylenchina</taxon>
        <taxon>Tylenchomorpha</taxon>
        <taxon>Tylenchoidea</taxon>
        <taxon>Heteroderidae</taxon>
        <taxon>Heteroderinae</taxon>
        <taxon>Globodera</taxon>
    </lineage>
</organism>
<sequence>MSSPSAADPTPTDVPSTSLFTVRTISAKMEMLTTTAKNRWEQALGQFRDQLGSQTEHLPKLSLRTVTVPVFGEARLAEWRAGCERVKDIYRLEHNMEWRIIKMAFWSGFGTACAIISTKTKNNN</sequence>
<reference evidence="1" key="1">
    <citation type="submission" date="2014-05" db="EMBL/GenBank/DDBJ databases">
        <title>The genome and life-stage specific transcriptomes of Globodera pallida elucidate key aspects of plant parasitism by a cyst nematode.</title>
        <authorList>
            <person name="Cotton J.A."/>
            <person name="Lilley C.J."/>
            <person name="Jones L.M."/>
            <person name="Kikuchi T."/>
            <person name="Reid A.J."/>
            <person name="Thorpe P."/>
            <person name="Tsai I.J."/>
            <person name="Beasley H."/>
            <person name="Blok V."/>
            <person name="Cock P.J.A."/>
            <person name="Van den Akker S.E."/>
            <person name="Holroyd N."/>
            <person name="Hunt M."/>
            <person name="Mantelin S."/>
            <person name="Naghra H."/>
            <person name="Pain A."/>
            <person name="Palomares-Rius J.E."/>
            <person name="Zarowiecki M."/>
            <person name="Berriman M."/>
            <person name="Jones J.T."/>
            <person name="Urwin P.E."/>
        </authorList>
    </citation>
    <scope>NUCLEOTIDE SEQUENCE [LARGE SCALE GENOMIC DNA]</scope>
    <source>
        <strain evidence="1">Lindley</strain>
    </source>
</reference>
<dbReference type="AlphaFoldDB" id="A0A183BSL8"/>
<keyword evidence="1" id="KW-1185">Reference proteome</keyword>
<evidence type="ECO:0000313" key="2">
    <source>
        <dbReference type="WBParaSite" id="GPLIN_000360400"/>
    </source>
</evidence>
<dbReference type="Proteomes" id="UP000050741">
    <property type="component" value="Unassembled WGS sequence"/>
</dbReference>
<dbReference type="WBParaSite" id="GPLIN_000360400">
    <property type="protein sequence ID" value="GPLIN_000360400"/>
    <property type="gene ID" value="GPLIN_000360400"/>
</dbReference>
<protein>
    <submittedName>
        <fullName evidence="2">DHC_N2 domain-containing protein</fullName>
    </submittedName>
</protein>
<reference evidence="2" key="2">
    <citation type="submission" date="2016-06" db="UniProtKB">
        <authorList>
            <consortium name="WormBaseParasite"/>
        </authorList>
    </citation>
    <scope>IDENTIFICATION</scope>
</reference>
<proteinExistence type="predicted"/>
<accession>A0A183BSL8</accession>